<name>A0A1Q9BU76_SYMMI</name>
<comment type="caution">
    <text evidence="1">The sequence shown here is derived from an EMBL/GenBank/DDBJ whole genome shotgun (WGS) entry which is preliminary data.</text>
</comment>
<feature type="non-terminal residue" evidence="1">
    <location>
        <position position="32"/>
    </location>
</feature>
<gene>
    <name evidence="1" type="ORF">AK812_SmicGene46288</name>
</gene>
<accession>A0A1Q9BU76</accession>
<evidence type="ECO:0000313" key="2">
    <source>
        <dbReference type="Proteomes" id="UP000186817"/>
    </source>
</evidence>
<sequence>MPCPAKELLAEGGRLASEVKRVEFKVWRSLLA</sequence>
<organism evidence="1 2">
    <name type="scientific">Symbiodinium microadriaticum</name>
    <name type="common">Dinoflagellate</name>
    <name type="synonym">Zooxanthella microadriatica</name>
    <dbReference type="NCBI Taxonomy" id="2951"/>
    <lineage>
        <taxon>Eukaryota</taxon>
        <taxon>Sar</taxon>
        <taxon>Alveolata</taxon>
        <taxon>Dinophyceae</taxon>
        <taxon>Suessiales</taxon>
        <taxon>Symbiodiniaceae</taxon>
        <taxon>Symbiodinium</taxon>
    </lineage>
</organism>
<reference evidence="1 2" key="1">
    <citation type="submission" date="2016-02" db="EMBL/GenBank/DDBJ databases">
        <title>Genome analysis of coral dinoflagellate symbionts highlights evolutionary adaptations to a symbiotic lifestyle.</title>
        <authorList>
            <person name="Aranda M."/>
            <person name="Li Y."/>
            <person name="Liew Y.J."/>
            <person name="Baumgarten S."/>
            <person name="Simakov O."/>
            <person name="Wilson M."/>
            <person name="Piel J."/>
            <person name="Ashoor H."/>
            <person name="Bougouffa S."/>
            <person name="Bajic V.B."/>
            <person name="Ryu T."/>
            <person name="Ravasi T."/>
            <person name="Bayer T."/>
            <person name="Micklem G."/>
            <person name="Kim H."/>
            <person name="Bhak J."/>
            <person name="Lajeunesse T.C."/>
            <person name="Voolstra C.R."/>
        </authorList>
    </citation>
    <scope>NUCLEOTIDE SEQUENCE [LARGE SCALE GENOMIC DNA]</scope>
    <source>
        <strain evidence="1 2">CCMP2467</strain>
    </source>
</reference>
<evidence type="ECO:0000313" key="1">
    <source>
        <dbReference type="EMBL" id="OLP74237.1"/>
    </source>
</evidence>
<dbReference type="EMBL" id="LSRX01004066">
    <property type="protein sequence ID" value="OLP74237.1"/>
    <property type="molecule type" value="Genomic_DNA"/>
</dbReference>
<protein>
    <submittedName>
        <fullName evidence="1">Uncharacterized protein</fullName>
    </submittedName>
</protein>
<dbReference type="AlphaFoldDB" id="A0A1Q9BU76"/>
<dbReference type="Proteomes" id="UP000186817">
    <property type="component" value="Unassembled WGS sequence"/>
</dbReference>
<proteinExistence type="predicted"/>
<keyword evidence="2" id="KW-1185">Reference proteome</keyword>